<gene>
    <name evidence="1" type="ORF">PCOR1329_LOCUS65498</name>
</gene>
<keyword evidence="2" id="KW-1185">Reference proteome</keyword>
<evidence type="ECO:0000313" key="1">
    <source>
        <dbReference type="EMBL" id="CAK0883243.1"/>
    </source>
</evidence>
<name>A0ABN9WEM2_9DINO</name>
<dbReference type="Proteomes" id="UP001189429">
    <property type="component" value="Unassembled WGS sequence"/>
</dbReference>
<dbReference type="EMBL" id="CAUYUJ010018393">
    <property type="protein sequence ID" value="CAK0883243.1"/>
    <property type="molecule type" value="Genomic_DNA"/>
</dbReference>
<comment type="caution">
    <text evidence="1">The sequence shown here is derived from an EMBL/GenBank/DDBJ whole genome shotgun (WGS) entry which is preliminary data.</text>
</comment>
<protein>
    <submittedName>
        <fullName evidence="1">Uncharacterized protein</fullName>
    </submittedName>
</protein>
<proteinExistence type="predicted"/>
<organism evidence="1 2">
    <name type="scientific">Prorocentrum cordatum</name>
    <dbReference type="NCBI Taxonomy" id="2364126"/>
    <lineage>
        <taxon>Eukaryota</taxon>
        <taxon>Sar</taxon>
        <taxon>Alveolata</taxon>
        <taxon>Dinophyceae</taxon>
        <taxon>Prorocentrales</taxon>
        <taxon>Prorocentraceae</taxon>
        <taxon>Prorocentrum</taxon>
    </lineage>
</organism>
<evidence type="ECO:0000313" key="2">
    <source>
        <dbReference type="Proteomes" id="UP001189429"/>
    </source>
</evidence>
<reference evidence="1" key="1">
    <citation type="submission" date="2023-10" db="EMBL/GenBank/DDBJ databases">
        <authorList>
            <person name="Chen Y."/>
            <person name="Shah S."/>
            <person name="Dougan E. K."/>
            <person name="Thang M."/>
            <person name="Chan C."/>
        </authorList>
    </citation>
    <scope>NUCLEOTIDE SEQUENCE [LARGE SCALE GENOMIC DNA]</scope>
</reference>
<accession>A0ABN9WEM2</accession>
<sequence>MFPVSAVRFVDSRPRSVIASCLMWIDVAKILPQCLLFQILGGKIATHEKVFEQLTALIGDLARQSDVSIAKVISATVTQLVDSGVIESQVRLVLAQGMSAPCPGSSSPSASASRGAAARVRALVPPLPAELCSVCGGSFRYVGDDMLPCSCPGAHIDFGRDSESDKGWEP</sequence>